<dbReference type="Proteomes" id="UP001146067">
    <property type="component" value="Unassembled WGS sequence"/>
</dbReference>
<sequence>MAATLKRHHRRRAPLAVYAPLALTERPALQRYRGNDSIKTTAQRHPSETPAQYPPLPYQYPRPHDPRRKARLVRLWLHLVASLVVWPAIFGTVVIATFVGVVVVYNEFAGPLFWPLA</sequence>
<comment type="caution">
    <text evidence="3">The sequence shown here is derived from an EMBL/GenBank/DDBJ whole genome shotgun (WGS) entry which is preliminary data.</text>
</comment>
<dbReference type="RefSeq" id="WP_270111737.1">
    <property type="nucleotide sequence ID" value="NZ_JAPZVP010000016.1"/>
</dbReference>
<keyword evidence="4" id="KW-1185">Reference proteome</keyword>
<reference evidence="3" key="1">
    <citation type="submission" date="2022-12" db="EMBL/GenBank/DDBJ databases">
        <title>Gycomyces niveus sp.nov.,a novel actinomycete isolated from soil in Shouguan.</title>
        <authorList>
            <person name="Yang X."/>
        </authorList>
    </citation>
    <scope>NUCLEOTIDE SEQUENCE</scope>
    <source>
        <strain evidence="3">NEAU-A15</strain>
    </source>
</reference>
<feature type="transmembrane region" description="Helical" evidence="2">
    <location>
        <begin position="75"/>
        <end position="105"/>
    </location>
</feature>
<evidence type="ECO:0000256" key="2">
    <source>
        <dbReference type="SAM" id="Phobius"/>
    </source>
</evidence>
<dbReference type="EMBL" id="JAPZVP010000016">
    <property type="protein sequence ID" value="MDA1361707.1"/>
    <property type="molecule type" value="Genomic_DNA"/>
</dbReference>
<organism evidence="3 4">
    <name type="scientific">Glycomyces luteolus</name>
    <dbReference type="NCBI Taxonomy" id="2670330"/>
    <lineage>
        <taxon>Bacteria</taxon>
        <taxon>Bacillati</taxon>
        <taxon>Actinomycetota</taxon>
        <taxon>Actinomycetes</taxon>
        <taxon>Glycomycetales</taxon>
        <taxon>Glycomycetaceae</taxon>
        <taxon>Glycomyces</taxon>
    </lineage>
</organism>
<name>A0A9X3SRI8_9ACTN</name>
<keyword evidence="2" id="KW-0472">Membrane</keyword>
<proteinExistence type="predicted"/>
<gene>
    <name evidence="3" type="ORF">O1R50_18915</name>
</gene>
<evidence type="ECO:0000313" key="4">
    <source>
        <dbReference type="Proteomes" id="UP001146067"/>
    </source>
</evidence>
<keyword evidence="2" id="KW-1133">Transmembrane helix</keyword>
<keyword evidence="2" id="KW-0812">Transmembrane</keyword>
<protein>
    <submittedName>
        <fullName evidence="3">Uncharacterized protein</fullName>
    </submittedName>
</protein>
<evidence type="ECO:0000256" key="1">
    <source>
        <dbReference type="SAM" id="MobiDB-lite"/>
    </source>
</evidence>
<feature type="region of interest" description="Disordered" evidence="1">
    <location>
        <begin position="34"/>
        <end position="61"/>
    </location>
</feature>
<dbReference type="AlphaFoldDB" id="A0A9X3SRI8"/>
<accession>A0A9X3SRI8</accession>
<evidence type="ECO:0000313" key="3">
    <source>
        <dbReference type="EMBL" id="MDA1361707.1"/>
    </source>
</evidence>